<sequence length="173" mass="19293">MEGLPVMWHAGDGVTLVAGDRAVDGFRIAAAMLLERLQSGIEVETLTPHRLVDGAWVPSVWPEEVQDTLRLVERLFAQQWYERQRGPLGDYCQQQGIDVSVPEYRVMETPEGETISACAYVEGTQTLIPDVDLVLVIRPDGSAQPHSFDEFRTSAGVSLQNARVSPQRWFRGV</sequence>
<dbReference type="KEGG" id="lins:G7067_09655"/>
<gene>
    <name evidence="1" type="ORF">G7067_09655</name>
</gene>
<dbReference type="Proteomes" id="UP000501387">
    <property type="component" value="Chromosome"/>
</dbReference>
<protein>
    <submittedName>
        <fullName evidence="1">Uncharacterized protein</fullName>
    </submittedName>
</protein>
<dbReference type="RefSeq" id="WP_166323805.1">
    <property type="nucleotide sequence ID" value="NZ_CP049934.1"/>
</dbReference>
<dbReference type="AlphaFoldDB" id="A0A6G8FJT2"/>
<keyword evidence="2" id="KW-1185">Reference proteome</keyword>
<evidence type="ECO:0000313" key="2">
    <source>
        <dbReference type="Proteomes" id="UP000501387"/>
    </source>
</evidence>
<organism evidence="1 2">
    <name type="scientific">Leucobacter insecticola</name>
    <dbReference type="NCBI Taxonomy" id="2714934"/>
    <lineage>
        <taxon>Bacteria</taxon>
        <taxon>Bacillati</taxon>
        <taxon>Actinomycetota</taxon>
        <taxon>Actinomycetes</taxon>
        <taxon>Micrococcales</taxon>
        <taxon>Microbacteriaceae</taxon>
        <taxon>Leucobacter</taxon>
    </lineage>
</organism>
<proteinExistence type="predicted"/>
<evidence type="ECO:0000313" key="1">
    <source>
        <dbReference type="EMBL" id="QIM16611.1"/>
    </source>
</evidence>
<name>A0A6G8FJT2_9MICO</name>
<accession>A0A6G8FJT2</accession>
<dbReference type="EMBL" id="CP049934">
    <property type="protein sequence ID" value="QIM16611.1"/>
    <property type="molecule type" value="Genomic_DNA"/>
</dbReference>
<reference evidence="1 2" key="1">
    <citation type="submission" date="2020-03" db="EMBL/GenBank/DDBJ databases">
        <title>Leucobacter sp. nov., isolated from beetles.</title>
        <authorList>
            <person name="Hyun D.-W."/>
            <person name="Bae J.-W."/>
        </authorList>
    </citation>
    <scope>NUCLEOTIDE SEQUENCE [LARGE SCALE GENOMIC DNA]</scope>
    <source>
        <strain evidence="1 2">HDW9B</strain>
    </source>
</reference>